<dbReference type="Pfam" id="PF25238">
    <property type="entry name" value="OGFOD2-like"/>
    <property type="match status" value="1"/>
</dbReference>
<dbReference type="CTD" id="79676"/>
<keyword evidence="6" id="KW-0408">Iron</keyword>
<evidence type="ECO:0000313" key="9">
    <source>
        <dbReference type="RefSeq" id="XP_033811147.1"/>
    </source>
</evidence>
<proteinExistence type="predicted"/>
<dbReference type="InParanoid" id="A0A6P8S022"/>
<dbReference type="RefSeq" id="XP_033811147.1">
    <property type="nucleotide sequence ID" value="XM_033955256.1"/>
</dbReference>
<dbReference type="AlphaFoldDB" id="A0A6P8S022"/>
<dbReference type="OrthoDB" id="1736837at2759"/>
<keyword evidence="2" id="KW-0479">Metal-binding</keyword>
<dbReference type="GO" id="GO:0016705">
    <property type="term" value="F:oxidoreductase activity, acting on paired donors, with incorporation or reduction of molecular oxygen"/>
    <property type="evidence" value="ECO:0007669"/>
    <property type="project" value="InterPro"/>
</dbReference>
<dbReference type="PANTHER" id="PTHR24014">
    <property type="entry name" value="2-OXOGLUTARATE AND IRON-DEPENDENT OXYGENASE DOMAIN-CONTAINING PROTEIN 2"/>
    <property type="match status" value="1"/>
</dbReference>
<gene>
    <name evidence="9" type="primary">OGFOD2</name>
</gene>
<dbReference type="Proteomes" id="UP000515159">
    <property type="component" value="Chromosome 8"/>
</dbReference>
<dbReference type="GeneID" id="117365184"/>
<accession>A0A6P8S022</accession>
<sequence length="359" mass="41594">MAETPNPEACASQRKTFYVCACFYRENIFLEDYRVHVRYLHEQQFRRDYEMVLKNRGCQSSDQFKSVLEKIEKEVQRRQLLTQESMERKAIIAKCYKPLHPEVYVLHDSFLAPEFLETVKSCTSPEADLEDLLRRIQSVSEKRIYRLPVFVSEYCNKLVEELENFERSEMPKGRPNTMNNYGVLLNELGFDETFVTPLRERFLQPLTSLLYPDCGGGCLDSHKAFVVKYSMQEDLDLSCHYDNAEVTLNVCLGKDFTDGSLYFSDMKQVPDNQRRYTEVKHVVTQGLLHRGQQTHGALPISSGERWNLIIWMRSAAVRNQICPMCDREPELVQTVGFGDGFTQEKAANSPKMVEVCAIT</sequence>
<reference evidence="9" key="1">
    <citation type="submission" date="2025-08" db="UniProtKB">
        <authorList>
            <consortium name="RefSeq"/>
        </authorList>
    </citation>
    <scope>IDENTIFICATION</scope>
</reference>
<evidence type="ECO:0000256" key="1">
    <source>
        <dbReference type="ARBA" id="ARBA00001961"/>
    </source>
</evidence>
<dbReference type="GO" id="GO:0031418">
    <property type="term" value="F:L-ascorbic acid binding"/>
    <property type="evidence" value="ECO:0007669"/>
    <property type="project" value="UniProtKB-KW"/>
</dbReference>
<dbReference type="SMART" id="SM00702">
    <property type="entry name" value="P4Hc"/>
    <property type="match status" value="1"/>
</dbReference>
<evidence type="ECO:0000256" key="5">
    <source>
        <dbReference type="ARBA" id="ARBA00023002"/>
    </source>
</evidence>
<keyword evidence="4" id="KW-0223">Dioxygenase</keyword>
<organism evidence="8 9">
    <name type="scientific">Geotrypetes seraphini</name>
    <name type="common">Gaboon caecilian</name>
    <name type="synonym">Caecilia seraphini</name>
    <dbReference type="NCBI Taxonomy" id="260995"/>
    <lineage>
        <taxon>Eukaryota</taxon>
        <taxon>Metazoa</taxon>
        <taxon>Chordata</taxon>
        <taxon>Craniata</taxon>
        <taxon>Vertebrata</taxon>
        <taxon>Euteleostomi</taxon>
        <taxon>Amphibia</taxon>
        <taxon>Gymnophiona</taxon>
        <taxon>Geotrypetes</taxon>
    </lineage>
</organism>
<keyword evidence="8" id="KW-1185">Reference proteome</keyword>
<dbReference type="GO" id="GO:0005506">
    <property type="term" value="F:iron ion binding"/>
    <property type="evidence" value="ECO:0007669"/>
    <property type="project" value="InterPro"/>
</dbReference>
<evidence type="ECO:0000256" key="3">
    <source>
        <dbReference type="ARBA" id="ARBA00022896"/>
    </source>
</evidence>
<evidence type="ECO:0000256" key="4">
    <source>
        <dbReference type="ARBA" id="ARBA00022964"/>
    </source>
</evidence>
<keyword evidence="5" id="KW-0560">Oxidoreductase</keyword>
<protein>
    <submittedName>
        <fullName evidence="9">2-oxoglutarate and iron-dependent oxygenase domain-containing protein 2 isoform X1</fullName>
    </submittedName>
</protein>
<dbReference type="PANTHER" id="PTHR24014:SF4">
    <property type="entry name" value="2-OXOGLUTARATE AND IRON-DEPENDENT OXYGENASE DOMAIN-CONTAINING PROTEIN 2"/>
    <property type="match status" value="1"/>
</dbReference>
<dbReference type="PROSITE" id="PS51471">
    <property type="entry name" value="FE2OG_OXY"/>
    <property type="match status" value="1"/>
</dbReference>
<dbReference type="InterPro" id="IPR005123">
    <property type="entry name" value="Oxoglu/Fe-dep_dioxygenase_dom"/>
</dbReference>
<evidence type="ECO:0000259" key="7">
    <source>
        <dbReference type="PROSITE" id="PS51471"/>
    </source>
</evidence>
<feature type="domain" description="Fe2OG dioxygenase" evidence="7">
    <location>
        <begin position="220"/>
        <end position="314"/>
    </location>
</feature>
<evidence type="ECO:0000256" key="2">
    <source>
        <dbReference type="ARBA" id="ARBA00022723"/>
    </source>
</evidence>
<dbReference type="KEGG" id="gsh:117365184"/>
<dbReference type="GO" id="GO:0051213">
    <property type="term" value="F:dioxygenase activity"/>
    <property type="evidence" value="ECO:0007669"/>
    <property type="project" value="UniProtKB-KW"/>
</dbReference>
<evidence type="ECO:0000256" key="6">
    <source>
        <dbReference type="ARBA" id="ARBA00023004"/>
    </source>
</evidence>
<comment type="cofactor">
    <cofactor evidence="1">
        <name>L-ascorbate</name>
        <dbReference type="ChEBI" id="CHEBI:38290"/>
    </cofactor>
</comment>
<dbReference type="InterPro" id="IPR006620">
    <property type="entry name" value="Pro_4_hyd_alph"/>
</dbReference>
<dbReference type="FunCoup" id="A0A6P8S022">
    <property type="interactions" value="144"/>
</dbReference>
<evidence type="ECO:0000313" key="8">
    <source>
        <dbReference type="Proteomes" id="UP000515159"/>
    </source>
</evidence>
<name>A0A6P8S022_GEOSA</name>
<keyword evidence="3" id="KW-0847">Vitamin C</keyword>